<name>A0ABR1SIZ9_9PEZI</name>
<comment type="caution">
    <text evidence="2">The sequence shown here is derived from an EMBL/GenBank/DDBJ whole genome shotgun (WGS) entry which is preliminary data.</text>
</comment>
<gene>
    <name evidence="2" type="ORF">PG993_009296</name>
</gene>
<feature type="compositionally biased region" description="Basic and acidic residues" evidence="1">
    <location>
        <begin position="232"/>
        <end position="242"/>
    </location>
</feature>
<dbReference type="Gene3D" id="3.30.40.10">
    <property type="entry name" value="Zinc/RING finger domain, C3HC4 (zinc finger)"/>
    <property type="match status" value="1"/>
</dbReference>
<dbReference type="InterPro" id="IPR011011">
    <property type="entry name" value="Znf_FYVE_PHD"/>
</dbReference>
<dbReference type="SUPFAM" id="SSF57903">
    <property type="entry name" value="FYVE/PHD zinc finger"/>
    <property type="match status" value="1"/>
</dbReference>
<evidence type="ECO:0000313" key="3">
    <source>
        <dbReference type="Proteomes" id="UP001444661"/>
    </source>
</evidence>
<accession>A0ABR1SIZ9</accession>
<proteinExistence type="predicted"/>
<evidence type="ECO:0008006" key="4">
    <source>
        <dbReference type="Google" id="ProtNLM"/>
    </source>
</evidence>
<dbReference type="EMBL" id="JAQQWK010000009">
    <property type="protein sequence ID" value="KAK8034301.1"/>
    <property type="molecule type" value="Genomic_DNA"/>
</dbReference>
<protein>
    <recommendedName>
        <fullName evidence="4">Zinc finger PHD-type domain-containing protein</fullName>
    </recommendedName>
</protein>
<organism evidence="2 3">
    <name type="scientific">Apiospora rasikravindrae</name>
    <dbReference type="NCBI Taxonomy" id="990691"/>
    <lineage>
        <taxon>Eukaryota</taxon>
        <taxon>Fungi</taxon>
        <taxon>Dikarya</taxon>
        <taxon>Ascomycota</taxon>
        <taxon>Pezizomycotina</taxon>
        <taxon>Sordariomycetes</taxon>
        <taxon>Xylariomycetidae</taxon>
        <taxon>Amphisphaeriales</taxon>
        <taxon>Apiosporaceae</taxon>
        <taxon>Apiospora</taxon>
    </lineage>
</organism>
<dbReference type="Proteomes" id="UP001444661">
    <property type="component" value="Unassembled WGS sequence"/>
</dbReference>
<feature type="region of interest" description="Disordered" evidence="1">
    <location>
        <begin position="206"/>
        <end position="294"/>
    </location>
</feature>
<feature type="compositionally biased region" description="Polar residues" evidence="1">
    <location>
        <begin position="251"/>
        <end position="271"/>
    </location>
</feature>
<dbReference type="InterPro" id="IPR013083">
    <property type="entry name" value="Znf_RING/FYVE/PHD"/>
</dbReference>
<keyword evidence="3" id="KW-1185">Reference proteome</keyword>
<evidence type="ECO:0000313" key="2">
    <source>
        <dbReference type="EMBL" id="KAK8034301.1"/>
    </source>
</evidence>
<evidence type="ECO:0000256" key="1">
    <source>
        <dbReference type="SAM" id="MobiDB-lite"/>
    </source>
</evidence>
<reference evidence="2 3" key="1">
    <citation type="submission" date="2023-01" db="EMBL/GenBank/DDBJ databases">
        <title>Analysis of 21 Apiospora genomes using comparative genomics revels a genus with tremendous synthesis potential of carbohydrate active enzymes and secondary metabolites.</title>
        <authorList>
            <person name="Sorensen T."/>
        </authorList>
    </citation>
    <scope>NUCLEOTIDE SEQUENCE [LARGE SCALE GENOMIC DNA]</scope>
    <source>
        <strain evidence="2 3">CBS 33761</strain>
    </source>
</reference>
<sequence length="498" mass="56714">MVVTTWSPEDIQRLLFSLNISVDKIRQWWPYEDNSCEKSSRKDRNIGISRACDHLTSIFPVYSAAQIRRKMQWLWTSFGPDYGDREPDALYMQGAWDKTLPRLEGEFPDIWNRVNQDVRNNRERLLARIQEPDLEGNDQRMEFLEDDGPIKCRCGFSHILGDTILCTNPGCPFWQHVVCYYGADDVTVAPEDHLCDQCQSRKNLEGEHEMMQSAEEPLATDPNAPSNLDDNIDGHFVSEPHPEQLFGDNPDSGNASTFNTHTKEPPNSSLGAQRLTKSGPGFQDPQISGEDVERDVPLQPPRAGRSQIPIIPSLPNAHDSFRESLVSFERQYASGDIQWAPDSNEIQSHLKKISLQCFNISKSLIRDKFLLAEVPVMEHLTKQMHLSSRFAYPHEKSFELPSKRETERWLRAMLDACAVDWVFYPDQAITNQITRDELSPVPCLNAELNLVLAHSIHTELTVRCSPEALQSLHFEITQSLASGSNKDFANTFLEAFSQ</sequence>